<dbReference type="Gene3D" id="1.10.630.10">
    <property type="entry name" value="Cytochrome P450"/>
    <property type="match status" value="1"/>
</dbReference>
<reference evidence="10 11" key="1">
    <citation type="submission" date="2024-05" db="EMBL/GenBank/DDBJ databases">
        <authorList>
            <person name="Wallberg A."/>
        </authorList>
    </citation>
    <scope>NUCLEOTIDE SEQUENCE [LARGE SCALE GENOMIC DNA]</scope>
</reference>
<dbReference type="GO" id="GO:0005506">
    <property type="term" value="F:iron ion binding"/>
    <property type="evidence" value="ECO:0007669"/>
    <property type="project" value="InterPro"/>
</dbReference>
<dbReference type="InterPro" id="IPR050479">
    <property type="entry name" value="CYP11_CYP27_families"/>
</dbReference>
<dbReference type="SUPFAM" id="SSF48264">
    <property type="entry name" value="Cytochrome P450"/>
    <property type="match status" value="1"/>
</dbReference>
<keyword evidence="11" id="KW-1185">Reference proteome</keyword>
<comment type="similarity">
    <text evidence="2 9">Belongs to the cytochrome P450 family.</text>
</comment>
<evidence type="ECO:0000256" key="2">
    <source>
        <dbReference type="ARBA" id="ARBA00010617"/>
    </source>
</evidence>
<dbReference type="PANTHER" id="PTHR24279:SF120">
    <property type="entry name" value="CYTOCHROME P450"/>
    <property type="match status" value="1"/>
</dbReference>
<evidence type="ECO:0000256" key="4">
    <source>
        <dbReference type="ARBA" id="ARBA00022723"/>
    </source>
</evidence>
<evidence type="ECO:0000313" key="11">
    <source>
        <dbReference type="Proteomes" id="UP001497623"/>
    </source>
</evidence>
<dbReference type="Pfam" id="PF00067">
    <property type="entry name" value="p450"/>
    <property type="match status" value="1"/>
</dbReference>
<keyword evidence="6 8" id="KW-0408">Iron</keyword>
<evidence type="ECO:0000256" key="7">
    <source>
        <dbReference type="ARBA" id="ARBA00023033"/>
    </source>
</evidence>
<evidence type="ECO:0000256" key="8">
    <source>
        <dbReference type="PIRSR" id="PIRSR602401-1"/>
    </source>
</evidence>
<comment type="caution">
    <text evidence="10">The sequence shown here is derived from an EMBL/GenBank/DDBJ whole genome shotgun (WGS) entry which is preliminary data.</text>
</comment>
<dbReference type="InterPro" id="IPR017972">
    <property type="entry name" value="Cyt_P450_CS"/>
</dbReference>
<dbReference type="InterPro" id="IPR036396">
    <property type="entry name" value="Cyt_P450_sf"/>
</dbReference>
<evidence type="ECO:0000256" key="9">
    <source>
        <dbReference type="RuleBase" id="RU000461"/>
    </source>
</evidence>
<evidence type="ECO:0000256" key="3">
    <source>
        <dbReference type="ARBA" id="ARBA00022617"/>
    </source>
</evidence>
<protein>
    <recommendedName>
        <fullName evidence="12">Cytochrome P450</fullName>
    </recommendedName>
</protein>
<dbReference type="AlphaFoldDB" id="A0AAV2RPP6"/>
<organism evidence="10 11">
    <name type="scientific">Meganyctiphanes norvegica</name>
    <name type="common">Northern krill</name>
    <name type="synonym">Thysanopoda norvegica</name>
    <dbReference type="NCBI Taxonomy" id="48144"/>
    <lineage>
        <taxon>Eukaryota</taxon>
        <taxon>Metazoa</taxon>
        <taxon>Ecdysozoa</taxon>
        <taxon>Arthropoda</taxon>
        <taxon>Crustacea</taxon>
        <taxon>Multicrustacea</taxon>
        <taxon>Malacostraca</taxon>
        <taxon>Eumalacostraca</taxon>
        <taxon>Eucarida</taxon>
        <taxon>Euphausiacea</taxon>
        <taxon>Euphausiidae</taxon>
        <taxon>Meganyctiphanes</taxon>
    </lineage>
</organism>
<accession>A0AAV2RPP6</accession>
<keyword evidence="3 8" id="KW-0349">Heme</keyword>
<proteinExistence type="inferred from homology"/>
<comment type="cofactor">
    <cofactor evidence="1 8">
        <name>heme</name>
        <dbReference type="ChEBI" id="CHEBI:30413"/>
    </cofactor>
</comment>
<dbReference type="PRINTS" id="PR00385">
    <property type="entry name" value="P450"/>
</dbReference>
<feature type="binding site" description="axial binding residue" evidence="8">
    <location>
        <position position="482"/>
    </location>
    <ligand>
        <name>heme</name>
        <dbReference type="ChEBI" id="CHEBI:30413"/>
    </ligand>
    <ligandPart>
        <name>Fe</name>
        <dbReference type="ChEBI" id="CHEBI:18248"/>
    </ligandPart>
</feature>
<keyword evidence="4 8" id="KW-0479">Metal-binding</keyword>
<evidence type="ECO:0008006" key="12">
    <source>
        <dbReference type="Google" id="ProtNLM"/>
    </source>
</evidence>
<dbReference type="PANTHER" id="PTHR24279">
    <property type="entry name" value="CYTOCHROME P450"/>
    <property type="match status" value="1"/>
</dbReference>
<dbReference type="PRINTS" id="PR00463">
    <property type="entry name" value="EP450I"/>
</dbReference>
<dbReference type="InterPro" id="IPR002401">
    <property type="entry name" value="Cyt_P450_E_grp-I"/>
</dbReference>
<dbReference type="GO" id="GO:0016705">
    <property type="term" value="F:oxidoreductase activity, acting on paired donors, with incorporation or reduction of molecular oxygen"/>
    <property type="evidence" value="ECO:0007669"/>
    <property type="project" value="InterPro"/>
</dbReference>
<evidence type="ECO:0000313" key="10">
    <source>
        <dbReference type="EMBL" id="CAL4135829.1"/>
    </source>
</evidence>
<sequence>MNSAYFKTLVCQVSAFLCLRKHYGPANSRRQACMYLSGSKVAHCFLNLQPVYKSNIGFDRKTGKIGHIFKIGIAHITLVYKTKYSHVGKHPNTTCRGNYSGYKSILCTYLSLFVKNEFFHDRSITTRLYLMNRGNLDNLFYRLKNIRMYHSYEILPITQKTFLGLRFKFPQIILRLHPLFTFNVLRVKMVCKDVIEELPSDSSTNVGEKDPFLRLWEKANLEMVLLQTLNTRLGSVGSSSPHFKGTKQVSKDLILATKLINSSIMQTDNGFMLWRWFNTPLYKNVVQGSELIYKHIIPLVEARQAELSSASEMDNDKPITMLDALILQSGLDKKSIVTIVADSVLASVETGAYTLSYILYRLAVNSEKQNILAQELHSLMDASKGEVTSSFLNSAKYLRAVVKESSRLMPLSVGNGRIAKEDIVIGGYRIPKDTVMVTMNQVACRFPEHFPDPDSFLPERWLSKSSINPYLALPFGHGPRSCIGRRIAEQSVYTLIAHLVHNFHIEWEGTQLDCVTILINVPNQPLKFKFVPRMK</sequence>
<gene>
    <name evidence="10" type="ORF">MNOR_LOCUS27722</name>
</gene>
<dbReference type="Proteomes" id="UP001497623">
    <property type="component" value="Unassembled WGS sequence"/>
</dbReference>
<dbReference type="PROSITE" id="PS00086">
    <property type="entry name" value="CYTOCHROME_P450"/>
    <property type="match status" value="1"/>
</dbReference>
<name>A0AAV2RPP6_MEGNR</name>
<evidence type="ECO:0000256" key="1">
    <source>
        <dbReference type="ARBA" id="ARBA00001971"/>
    </source>
</evidence>
<feature type="non-terminal residue" evidence="10">
    <location>
        <position position="535"/>
    </location>
</feature>
<dbReference type="GO" id="GO:0020037">
    <property type="term" value="F:heme binding"/>
    <property type="evidence" value="ECO:0007669"/>
    <property type="project" value="InterPro"/>
</dbReference>
<evidence type="ECO:0000256" key="6">
    <source>
        <dbReference type="ARBA" id="ARBA00023004"/>
    </source>
</evidence>
<dbReference type="EMBL" id="CAXKWB010029587">
    <property type="protein sequence ID" value="CAL4135829.1"/>
    <property type="molecule type" value="Genomic_DNA"/>
</dbReference>
<evidence type="ECO:0000256" key="5">
    <source>
        <dbReference type="ARBA" id="ARBA00023002"/>
    </source>
</evidence>
<dbReference type="InterPro" id="IPR001128">
    <property type="entry name" value="Cyt_P450"/>
</dbReference>
<keyword evidence="5 9" id="KW-0560">Oxidoreductase</keyword>
<dbReference type="GO" id="GO:0004497">
    <property type="term" value="F:monooxygenase activity"/>
    <property type="evidence" value="ECO:0007669"/>
    <property type="project" value="UniProtKB-KW"/>
</dbReference>
<keyword evidence="7 9" id="KW-0503">Monooxygenase</keyword>